<keyword evidence="7" id="KW-1185">Reference proteome</keyword>
<keyword evidence="3 6" id="KW-0808">Transferase</keyword>
<dbReference type="AlphaFoldDB" id="A0A4Q9YZE1"/>
<accession>A0A4Q9YZE1</accession>
<sequence length="303" mass="36307">MNPIKFSIVITTKNRLEELKITLQKIENLLHQEEVEVLIYDDASDDGTFDYISNNYPQIVLLRNEKSKGLIHNRNRLNQLAKGEYLISLDDDLHFLTQNPLEIIENYFLQNSRCGVVSFRVFWSRQEPESHFTTDQPEIVKSFIGCGHCFRKAAWEAIPDYPDWYIFYGEETFAAMNLFKNQWEVHYLPTVLVNHRVELKKRYIASNDFGIRYRRAIRADWFNMMLLYPISKIPRILSYSIWMQYKTKIFKGDFRVIKPLFLAKWDLITHFGKIVRHRNALTLEEYQKYTKLKEAKIYWKPEN</sequence>
<reference evidence="6 7" key="1">
    <citation type="submission" date="2019-02" db="EMBL/GenBank/DDBJ databases">
        <title>Flavobacterium sp. RD-2-33 isolated from forest soil.</title>
        <authorList>
            <person name="Chaudhary D.K."/>
        </authorList>
    </citation>
    <scope>NUCLEOTIDE SEQUENCE [LARGE SCALE GENOMIC DNA]</scope>
    <source>
        <strain evidence="6 7">RD-2-33</strain>
    </source>
</reference>
<evidence type="ECO:0000256" key="4">
    <source>
        <dbReference type="SAM" id="Coils"/>
    </source>
</evidence>
<dbReference type="SUPFAM" id="SSF53448">
    <property type="entry name" value="Nucleotide-diphospho-sugar transferases"/>
    <property type="match status" value="1"/>
</dbReference>
<dbReference type="RefSeq" id="WP_131476026.1">
    <property type="nucleotide sequence ID" value="NZ_SJPE01000007.1"/>
</dbReference>
<protein>
    <submittedName>
        <fullName evidence="6">Glycosyltransferase</fullName>
    </submittedName>
</protein>
<comment type="similarity">
    <text evidence="1">Belongs to the glycosyltransferase 2 family.</text>
</comment>
<proteinExistence type="inferred from homology"/>
<feature type="coiled-coil region" evidence="4">
    <location>
        <begin position="9"/>
        <end position="36"/>
    </location>
</feature>
<organism evidence="6 7">
    <name type="scientific">Flavobacterium silvisoli</name>
    <dbReference type="NCBI Taxonomy" id="2529433"/>
    <lineage>
        <taxon>Bacteria</taxon>
        <taxon>Pseudomonadati</taxon>
        <taxon>Bacteroidota</taxon>
        <taxon>Flavobacteriia</taxon>
        <taxon>Flavobacteriales</taxon>
        <taxon>Flavobacteriaceae</taxon>
        <taxon>Flavobacterium</taxon>
    </lineage>
</organism>
<gene>
    <name evidence="6" type="ORF">EZL74_07715</name>
</gene>
<feature type="domain" description="Glycosyltransferase 2-like" evidence="5">
    <location>
        <begin position="7"/>
        <end position="124"/>
    </location>
</feature>
<name>A0A4Q9YZE1_9FLAO</name>
<evidence type="ECO:0000256" key="1">
    <source>
        <dbReference type="ARBA" id="ARBA00006739"/>
    </source>
</evidence>
<evidence type="ECO:0000313" key="6">
    <source>
        <dbReference type="EMBL" id="TBX69252.1"/>
    </source>
</evidence>
<evidence type="ECO:0000256" key="2">
    <source>
        <dbReference type="ARBA" id="ARBA00022676"/>
    </source>
</evidence>
<dbReference type="Pfam" id="PF00535">
    <property type="entry name" value="Glycos_transf_2"/>
    <property type="match status" value="1"/>
</dbReference>
<dbReference type="InterPro" id="IPR001173">
    <property type="entry name" value="Glyco_trans_2-like"/>
</dbReference>
<evidence type="ECO:0000259" key="5">
    <source>
        <dbReference type="Pfam" id="PF00535"/>
    </source>
</evidence>
<dbReference type="Gene3D" id="3.90.550.10">
    <property type="entry name" value="Spore Coat Polysaccharide Biosynthesis Protein SpsA, Chain A"/>
    <property type="match status" value="1"/>
</dbReference>
<dbReference type="PANTHER" id="PTHR43179:SF12">
    <property type="entry name" value="GALACTOFURANOSYLTRANSFERASE GLFT2"/>
    <property type="match status" value="1"/>
</dbReference>
<dbReference type="PANTHER" id="PTHR43179">
    <property type="entry name" value="RHAMNOSYLTRANSFERASE WBBL"/>
    <property type="match status" value="1"/>
</dbReference>
<dbReference type="EMBL" id="SJPE01000007">
    <property type="protein sequence ID" value="TBX69252.1"/>
    <property type="molecule type" value="Genomic_DNA"/>
</dbReference>
<keyword evidence="2" id="KW-0328">Glycosyltransferase</keyword>
<dbReference type="OrthoDB" id="1143197at2"/>
<dbReference type="GO" id="GO:0016757">
    <property type="term" value="F:glycosyltransferase activity"/>
    <property type="evidence" value="ECO:0007669"/>
    <property type="project" value="UniProtKB-KW"/>
</dbReference>
<dbReference type="Proteomes" id="UP000293300">
    <property type="component" value="Unassembled WGS sequence"/>
</dbReference>
<evidence type="ECO:0000313" key="7">
    <source>
        <dbReference type="Proteomes" id="UP000293300"/>
    </source>
</evidence>
<comment type="caution">
    <text evidence="6">The sequence shown here is derived from an EMBL/GenBank/DDBJ whole genome shotgun (WGS) entry which is preliminary data.</text>
</comment>
<evidence type="ECO:0000256" key="3">
    <source>
        <dbReference type="ARBA" id="ARBA00022679"/>
    </source>
</evidence>
<dbReference type="InterPro" id="IPR029044">
    <property type="entry name" value="Nucleotide-diphossugar_trans"/>
</dbReference>
<keyword evidence="4" id="KW-0175">Coiled coil</keyword>